<dbReference type="Proteomes" id="UP001213799">
    <property type="component" value="Unassembled WGS sequence"/>
</dbReference>
<dbReference type="GeneID" id="81586488"/>
<evidence type="ECO:0000313" key="1">
    <source>
        <dbReference type="EMBL" id="KAJ5608570.1"/>
    </source>
</evidence>
<evidence type="ECO:0000313" key="2">
    <source>
        <dbReference type="Proteomes" id="UP001213799"/>
    </source>
</evidence>
<proteinExistence type="predicted"/>
<gene>
    <name evidence="1" type="ORF">N7537_005189</name>
</gene>
<organism evidence="1 2">
    <name type="scientific">Penicillium hordei</name>
    <dbReference type="NCBI Taxonomy" id="40994"/>
    <lineage>
        <taxon>Eukaryota</taxon>
        <taxon>Fungi</taxon>
        <taxon>Dikarya</taxon>
        <taxon>Ascomycota</taxon>
        <taxon>Pezizomycotina</taxon>
        <taxon>Eurotiomycetes</taxon>
        <taxon>Eurotiomycetidae</taxon>
        <taxon>Eurotiales</taxon>
        <taxon>Aspergillaceae</taxon>
        <taxon>Penicillium</taxon>
    </lineage>
</organism>
<reference evidence="1" key="1">
    <citation type="journal article" date="2023" name="IMA Fungus">
        <title>Comparative genomic study of the Penicillium genus elucidates a diverse pangenome and 15 lateral gene transfer events.</title>
        <authorList>
            <person name="Petersen C."/>
            <person name="Sorensen T."/>
            <person name="Nielsen M.R."/>
            <person name="Sondergaard T.E."/>
            <person name="Sorensen J.L."/>
            <person name="Fitzpatrick D.A."/>
            <person name="Frisvad J.C."/>
            <person name="Nielsen K.L."/>
        </authorList>
    </citation>
    <scope>NUCLEOTIDE SEQUENCE</scope>
    <source>
        <strain evidence="1">IBT 12815</strain>
    </source>
</reference>
<reference evidence="1" key="2">
    <citation type="submission" date="2023-01" db="EMBL/GenBank/DDBJ databases">
        <authorList>
            <person name="Petersen C."/>
        </authorList>
    </citation>
    <scope>NUCLEOTIDE SEQUENCE</scope>
    <source>
        <strain evidence="1">IBT 12815</strain>
    </source>
</reference>
<accession>A0AAD6ECN8</accession>
<dbReference type="RefSeq" id="XP_056755994.1">
    <property type="nucleotide sequence ID" value="XM_056896246.1"/>
</dbReference>
<name>A0AAD6ECN8_9EURO</name>
<protein>
    <submittedName>
        <fullName evidence="1">Uncharacterized protein</fullName>
    </submittedName>
</protein>
<dbReference type="EMBL" id="JAQJAE010000002">
    <property type="protein sequence ID" value="KAJ5608570.1"/>
    <property type="molecule type" value="Genomic_DNA"/>
</dbReference>
<comment type="caution">
    <text evidence="1">The sequence shown here is derived from an EMBL/GenBank/DDBJ whole genome shotgun (WGS) entry which is preliminary data.</text>
</comment>
<dbReference type="AlphaFoldDB" id="A0AAD6ECN8"/>
<sequence>MQRERRFLVASPAACESKEGNNYVICRIWEEAISKEWPAVVIHEFIDSPESGIEANPIVIRDDPTPLDSASNHIVIHVDEDCGYDETEQPGSIADTKIMATPEFWENLIYRSFLVPEDEGATVDLTSILTLTRLQPART</sequence>
<keyword evidence="2" id="KW-1185">Reference proteome</keyword>